<evidence type="ECO:0000313" key="9">
    <source>
        <dbReference type="Proteomes" id="UP000319213"/>
    </source>
</evidence>
<evidence type="ECO:0000256" key="1">
    <source>
        <dbReference type="ARBA" id="ARBA00009375"/>
    </source>
</evidence>
<comment type="function">
    <text evidence="4">Formation of pseudouridine at positions 38, 39 and 40 in the anticodon stem and loop of transfer RNAs.</text>
</comment>
<dbReference type="InterPro" id="IPR020103">
    <property type="entry name" value="PsdUridine_synth_cat_dom_sf"/>
</dbReference>
<comment type="similarity">
    <text evidence="1 4 5">Belongs to the tRNA pseudouridine synthase TruA family.</text>
</comment>
<evidence type="ECO:0000259" key="7">
    <source>
        <dbReference type="Pfam" id="PF01416"/>
    </source>
</evidence>
<organism evidence="8 9">
    <name type="scientific">Thermopolyspora flexuosa</name>
    <dbReference type="NCBI Taxonomy" id="103836"/>
    <lineage>
        <taxon>Bacteria</taxon>
        <taxon>Bacillati</taxon>
        <taxon>Actinomycetota</taxon>
        <taxon>Actinomycetes</taxon>
        <taxon>Streptosporangiales</taxon>
        <taxon>Streptosporangiaceae</taxon>
        <taxon>Thermopolyspora</taxon>
    </lineage>
</organism>
<dbReference type="Proteomes" id="UP000319213">
    <property type="component" value="Unassembled WGS sequence"/>
</dbReference>
<evidence type="ECO:0000256" key="3">
    <source>
        <dbReference type="ARBA" id="ARBA00023235"/>
    </source>
</evidence>
<dbReference type="Pfam" id="PF01416">
    <property type="entry name" value="PseudoU_synth_1"/>
    <property type="match status" value="1"/>
</dbReference>
<keyword evidence="9" id="KW-1185">Reference proteome</keyword>
<dbReference type="GO" id="GO:0160147">
    <property type="term" value="F:tRNA pseudouridine(38-40) synthase activity"/>
    <property type="evidence" value="ECO:0007669"/>
    <property type="project" value="UniProtKB-EC"/>
</dbReference>
<gene>
    <name evidence="4" type="primary">truA</name>
    <name evidence="8" type="ORF">FHX40_3804</name>
</gene>
<dbReference type="InterPro" id="IPR001406">
    <property type="entry name" value="PsdUridine_synth_TruA"/>
</dbReference>
<evidence type="ECO:0000256" key="2">
    <source>
        <dbReference type="ARBA" id="ARBA00022694"/>
    </source>
</evidence>
<dbReference type="PANTHER" id="PTHR11142">
    <property type="entry name" value="PSEUDOURIDYLATE SYNTHASE"/>
    <property type="match status" value="1"/>
</dbReference>
<dbReference type="InterPro" id="IPR020095">
    <property type="entry name" value="PsdUridine_synth_TruA_C"/>
</dbReference>
<dbReference type="CDD" id="cd02570">
    <property type="entry name" value="PseudoU_synth_EcTruA"/>
    <property type="match status" value="1"/>
</dbReference>
<dbReference type="Gene3D" id="3.30.70.580">
    <property type="entry name" value="Pseudouridine synthase I, catalytic domain, N-terminal subdomain"/>
    <property type="match status" value="1"/>
</dbReference>
<accession>A0A543J2L9</accession>
<evidence type="ECO:0000256" key="4">
    <source>
        <dbReference type="HAMAP-Rule" id="MF_00171"/>
    </source>
</evidence>
<dbReference type="EC" id="5.4.99.12" evidence="4"/>
<protein>
    <recommendedName>
        <fullName evidence="4">tRNA pseudouridine synthase A</fullName>
        <ecNumber evidence="4">5.4.99.12</ecNumber>
    </recommendedName>
    <alternativeName>
        <fullName evidence="4">tRNA pseudouridine(38-40) synthase</fullName>
    </alternativeName>
    <alternativeName>
        <fullName evidence="4">tRNA pseudouridylate synthase I</fullName>
    </alternativeName>
    <alternativeName>
        <fullName evidence="4">tRNA-uridine isomerase I</fullName>
    </alternativeName>
</protein>
<feature type="domain" description="Pseudouridine synthase I TruA alpha/beta" evidence="7">
    <location>
        <begin position="195"/>
        <end position="305"/>
    </location>
</feature>
<keyword evidence="3 4" id="KW-0413">Isomerase</keyword>
<dbReference type="InterPro" id="IPR020097">
    <property type="entry name" value="PsdUridine_synth_TruA_a/b_dom"/>
</dbReference>
<comment type="catalytic activity">
    <reaction evidence="4 5">
        <text>uridine(38/39/40) in tRNA = pseudouridine(38/39/40) in tRNA</text>
        <dbReference type="Rhea" id="RHEA:22376"/>
        <dbReference type="Rhea" id="RHEA-COMP:10085"/>
        <dbReference type="Rhea" id="RHEA-COMP:10087"/>
        <dbReference type="ChEBI" id="CHEBI:65314"/>
        <dbReference type="ChEBI" id="CHEBI:65315"/>
        <dbReference type="EC" id="5.4.99.12"/>
    </reaction>
</comment>
<comment type="subunit">
    <text evidence="4">Homodimer.</text>
</comment>
<proteinExistence type="inferred from homology"/>
<comment type="caution">
    <text evidence="4">Lacks conserved residue(s) required for the propagation of feature annotation.</text>
</comment>
<reference evidence="8 9" key="1">
    <citation type="submission" date="2019-06" db="EMBL/GenBank/DDBJ databases">
        <title>Sequencing the genomes of 1000 actinobacteria strains.</title>
        <authorList>
            <person name="Klenk H.-P."/>
        </authorList>
    </citation>
    <scope>NUCLEOTIDE SEQUENCE [LARGE SCALE GENOMIC DNA]</scope>
    <source>
        <strain evidence="8 9">DSM 43186</strain>
    </source>
</reference>
<dbReference type="GO" id="GO:0003723">
    <property type="term" value="F:RNA binding"/>
    <property type="evidence" value="ECO:0007669"/>
    <property type="project" value="InterPro"/>
</dbReference>
<dbReference type="AlphaFoldDB" id="A0A543J2L9"/>
<keyword evidence="2 4" id="KW-0819">tRNA processing</keyword>
<dbReference type="InterPro" id="IPR020094">
    <property type="entry name" value="TruA/RsuA/RluB/E/F_N"/>
</dbReference>
<comment type="caution">
    <text evidence="8">The sequence shown here is derived from an EMBL/GenBank/DDBJ whole genome shotgun (WGS) entry which is preliminary data.</text>
</comment>
<feature type="binding site" evidence="4">
    <location>
        <position position="161"/>
    </location>
    <ligand>
        <name>substrate</name>
    </ligand>
</feature>
<evidence type="ECO:0000256" key="5">
    <source>
        <dbReference type="RuleBase" id="RU003792"/>
    </source>
</evidence>
<dbReference type="FunFam" id="3.30.70.580:FF:000008">
    <property type="entry name" value="tRNA pseudouridine synthase A"/>
    <property type="match status" value="1"/>
</dbReference>
<dbReference type="Gene3D" id="3.30.70.660">
    <property type="entry name" value="Pseudouridine synthase I, catalytic domain, C-terminal subdomain"/>
    <property type="match status" value="1"/>
</dbReference>
<dbReference type="GO" id="GO:0031119">
    <property type="term" value="P:tRNA pseudouridine synthesis"/>
    <property type="evidence" value="ECO:0007669"/>
    <property type="project" value="UniProtKB-UniRule"/>
</dbReference>
<evidence type="ECO:0000313" key="8">
    <source>
        <dbReference type="EMBL" id="TQM77052.1"/>
    </source>
</evidence>
<feature type="active site" description="Nucleophile" evidence="4">
    <location>
        <position position="85"/>
    </location>
</feature>
<dbReference type="OrthoDB" id="9811823at2"/>
<evidence type="ECO:0000256" key="6">
    <source>
        <dbReference type="SAM" id="MobiDB-lite"/>
    </source>
</evidence>
<dbReference type="NCBIfam" id="TIGR00071">
    <property type="entry name" value="hisT_truA"/>
    <property type="match status" value="1"/>
</dbReference>
<dbReference type="SUPFAM" id="SSF55120">
    <property type="entry name" value="Pseudouridine synthase"/>
    <property type="match status" value="1"/>
</dbReference>
<name>A0A543J2L9_9ACTN</name>
<dbReference type="EMBL" id="VFPQ01000001">
    <property type="protein sequence ID" value="TQM77052.1"/>
    <property type="molecule type" value="Genomic_DNA"/>
</dbReference>
<dbReference type="PANTHER" id="PTHR11142:SF0">
    <property type="entry name" value="TRNA PSEUDOURIDINE SYNTHASE-LIKE 1"/>
    <property type="match status" value="1"/>
</dbReference>
<dbReference type="HAMAP" id="MF_00171">
    <property type="entry name" value="TruA"/>
    <property type="match status" value="1"/>
</dbReference>
<sequence length="326" mass="34897">MGAMRESETAPQTAERAAADGTAATGPGAGPVVRLRLDIAYDGTDFSGWARQPDRRTVQGEIESALGRVLRLDPAPALTVAGRTDAGVHARGQVAHVDVPVAALGGPTPEANGADAAEAAERLSRLARRLAGVLPPDVRVHRVTVAPEGFDARFSAAFRRYCYRVCDDPTGVDPLLRRQVLWHSRPLDVDRMNAASAHLLGEHDFAAFCRKREGATTIRELRRLEWAREAPPPGAAWRGGLVTATVVADAFCHSMVRALVGALLAVGDGRRPVEWPAQVLAARVRDSGVHVAPAHGLCLEEVGYPPDSELARRAAQTRRVRTLTVP</sequence>
<feature type="region of interest" description="Disordered" evidence="6">
    <location>
        <begin position="1"/>
        <end position="29"/>
    </location>
</feature>
<dbReference type="FunFam" id="3.30.70.660:FF:000003">
    <property type="entry name" value="tRNA pseudouridine synthase A"/>
    <property type="match status" value="1"/>
</dbReference>